<comment type="cofactor">
    <cofactor evidence="1">
        <name>Mg(2+)</name>
        <dbReference type="ChEBI" id="CHEBI:18420"/>
    </cofactor>
</comment>
<proteinExistence type="inferred from homology"/>
<dbReference type="InterPro" id="IPR051138">
    <property type="entry name" value="PIM_Ser/Thr_kinase"/>
</dbReference>
<dbReference type="EMBL" id="DS268410">
    <property type="protein sequence ID" value="EFO99708.1"/>
    <property type="molecule type" value="Genomic_DNA"/>
</dbReference>
<keyword evidence="6" id="KW-0808">Transferase</keyword>
<dbReference type="FunFam" id="3.30.200.20:FF:000547">
    <property type="entry name" value="Serine/threonine-protein kinase prk-2"/>
    <property type="match status" value="1"/>
</dbReference>
<evidence type="ECO:0000256" key="16">
    <source>
        <dbReference type="ARBA" id="ARBA00047040"/>
    </source>
</evidence>
<evidence type="ECO:0000256" key="10">
    <source>
        <dbReference type="ARBA" id="ARBA00022840"/>
    </source>
</evidence>
<evidence type="ECO:0000256" key="2">
    <source>
        <dbReference type="ARBA" id="ARBA00004123"/>
    </source>
</evidence>
<keyword evidence="4 19" id="KW-0723">Serine/threonine-protein kinase</keyword>
<dbReference type="Gene3D" id="3.30.200.20">
    <property type="entry name" value="Phosphorylase Kinase, domain 1"/>
    <property type="match status" value="1"/>
</dbReference>
<keyword evidence="22" id="KW-1185">Reference proteome</keyword>
<dbReference type="AlphaFoldDB" id="E3LLB2"/>
<dbReference type="GO" id="GO:0005634">
    <property type="term" value="C:nucleus"/>
    <property type="evidence" value="ECO:0007669"/>
    <property type="project" value="UniProtKB-SubCell"/>
</dbReference>
<dbReference type="EC" id="2.7.11.1" evidence="3"/>
<evidence type="ECO:0000256" key="19">
    <source>
        <dbReference type="RuleBase" id="RU000304"/>
    </source>
</evidence>
<evidence type="ECO:0000256" key="5">
    <source>
        <dbReference type="ARBA" id="ARBA00022553"/>
    </source>
</evidence>
<evidence type="ECO:0000256" key="11">
    <source>
        <dbReference type="ARBA" id="ARBA00022842"/>
    </source>
</evidence>
<keyword evidence="9" id="KW-0418">Kinase</keyword>
<dbReference type="InterPro" id="IPR008271">
    <property type="entry name" value="Ser/Thr_kinase_AS"/>
</dbReference>
<evidence type="ECO:0000256" key="7">
    <source>
        <dbReference type="ARBA" id="ARBA00022703"/>
    </source>
</evidence>
<keyword evidence="8 19" id="KW-0547">Nucleotide-binding</keyword>
<evidence type="ECO:0000256" key="18">
    <source>
        <dbReference type="ARBA" id="ARBA00048679"/>
    </source>
</evidence>
<evidence type="ECO:0000256" key="6">
    <source>
        <dbReference type="ARBA" id="ARBA00022679"/>
    </source>
</evidence>
<dbReference type="Proteomes" id="UP000008281">
    <property type="component" value="Unassembled WGS sequence"/>
</dbReference>
<dbReference type="OMA" id="IIRGQVY"/>
<keyword evidence="11" id="KW-0460">Magnesium</keyword>
<protein>
    <recommendedName>
        <fullName evidence="15">Serine/threonine-protein kinase pim-1</fullName>
        <ecNumber evidence="3">2.7.11.1</ecNumber>
    </recommendedName>
</protein>
<comment type="catalytic activity">
    <reaction evidence="18">
        <text>L-seryl-[protein] + ATP = O-phospho-L-seryl-[protein] + ADP + H(+)</text>
        <dbReference type="Rhea" id="RHEA:17989"/>
        <dbReference type="Rhea" id="RHEA-COMP:9863"/>
        <dbReference type="Rhea" id="RHEA-COMP:11604"/>
        <dbReference type="ChEBI" id="CHEBI:15378"/>
        <dbReference type="ChEBI" id="CHEBI:29999"/>
        <dbReference type="ChEBI" id="CHEBI:30616"/>
        <dbReference type="ChEBI" id="CHEBI:83421"/>
        <dbReference type="ChEBI" id="CHEBI:456216"/>
        <dbReference type="EC" id="2.7.11.1"/>
    </reaction>
</comment>
<dbReference type="PROSITE" id="PS50011">
    <property type="entry name" value="PROTEIN_KINASE_DOM"/>
    <property type="match status" value="1"/>
</dbReference>
<sequence length="340" mass="38982">MDKTSMALPVLAKKMKKLVSLRFTSLKIFFNLKSSNGLLKFEESYKMKAELGRGGFGVVYRAVRICDNKMVAVKFIQKKNIKEWGKINGKKVPMEICMLTKCSETEGVIRILDWYSIPEGFLIVMERPYPCIDMSDFVRAHGKLSEEITHFLFRQIVSTVYDCAQNQVLHRDLKDENVVIVLATGTTKLIDFGAATEFQRRPYTNFHGTILCSPPEWLRKSLYLGEEAAVWSLGVLLYASINGRLPFRNETDICTAHLLGPLLYHAKVSTEVRDLTDRCLNFDPTERCTLEEIMNHSWIQKQPLSWDQLTKKNVEQESTEAIKKRHSSEDFHSQQVVSGC</sequence>
<dbReference type="Pfam" id="PF00069">
    <property type="entry name" value="Pkinase"/>
    <property type="match status" value="1"/>
</dbReference>
<dbReference type="PROSITE" id="PS00108">
    <property type="entry name" value="PROTEIN_KINASE_ST"/>
    <property type="match status" value="1"/>
</dbReference>
<keyword evidence="5" id="KW-0597">Phosphoprotein</keyword>
<evidence type="ECO:0000256" key="13">
    <source>
        <dbReference type="ARBA" id="ARBA00023242"/>
    </source>
</evidence>
<dbReference type="InterPro" id="IPR000719">
    <property type="entry name" value="Prot_kinase_dom"/>
</dbReference>
<dbReference type="FunFam" id="1.10.510.10:FF:000708">
    <property type="entry name" value="serine/threonine-protein kinase par-1-like"/>
    <property type="match status" value="1"/>
</dbReference>
<dbReference type="PANTHER" id="PTHR22984:SF29">
    <property type="entry name" value="SERINE_THREONINE-PROTEIN KINASE PIM-1"/>
    <property type="match status" value="1"/>
</dbReference>
<reference evidence="21" key="1">
    <citation type="submission" date="2007-07" db="EMBL/GenBank/DDBJ databases">
        <title>PCAP assembly of the Caenorhabditis remanei genome.</title>
        <authorList>
            <consortium name="The Caenorhabditis remanei Sequencing Consortium"/>
            <person name="Wilson R.K."/>
        </authorList>
    </citation>
    <scope>NUCLEOTIDE SEQUENCE [LARGE SCALE GENOMIC DNA]</scope>
    <source>
        <strain evidence="21">PB4641</strain>
    </source>
</reference>
<evidence type="ECO:0000256" key="3">
    <source>
        <dbReference type="ARBA" id="ARBA00012513"/>
    </source>
</evidence>
<dbReference type="GO" id="GO:0004674">
    <property type="term" value="F:protein serine/threonine kinase activity"/>
    <property type="evidence" value="ECO:0007669"/>
    <property type="project" value="UniProtKB-KW"/>
</dbReference>
<dbReference type="Gene3D" id="1.10.510.10">
    <property type="entry name" value="Transferase(Phosphotransferase) domain 1"/>
    <property type="match status" value="1"/>
</dbReference>
<dbReference type="KEGG" id="crq:GCK72_019551"/>
<evidence type="ECO:0000256" key="1">
    <source>
        <dbReference type="ARBA" id="ARBA00001946"/>
    </source>
</evidence>
<evidence type="ECO:0000256" key="20">
    <source>
        <dbReference type="SAM" id="MobiDB-lite"/>
    </source>
</evidence>
<evidence type="ECO:0000256" key="12">
    <source>
        <dbReference type="ARBA" id="ARBA00022843"/>
    </source>
</evidence>
<dbReference type="OrthoDB" id="193931at2759"/>
<dbReference type="GO" id="GO:0005737">
    <property type="term" value="C:cytoplasm"/>
    <property type="evidence" value="ECO:0007669"/>
    <property type="project" value="TreeGrafter"/>
</dbReference>
<dbReference type="InterPro" id="IPR017441">
    <property type="entry name" value="Protein_kinase_ATP_BS"/>
</dbReference>
<dbReference type="CTD" id="9839157"/>
<dbReference type="SUPFAM" id="SSF56112">
    <property type="entry name" value="Protein kinase-like (PK-like)"/>
    <property type="match status" value="1"/>
</dbReference>
<feature type="region of interest" description="Disordered" evidence="20">
    <location>
        <begin position="317"/>
        <end position="340"/>
    </location>
</feature>
<dbReference type="SMART" id="SM00220">
    <property type="entry name" value="S_TKc"/>
    <property type="match status" value="1"/>
</dbReference>
<comment type="subcellular location">
    <subcellularLocation>
        <location evidence="2">Nucleus</location>
    </subcellularLocation>
</comment>
<gene>
    <name evidence="21" type="ORF">CRE_19039</name>
</gene>
<evidence type="ECO:0000313" key="21">
    <source>
        <dbReference type="EMBL" id="EFO99708.1"/>
    </source>
</evidence>
<name>E3LLB2_CAERE</name>
<dbReference type="PANTHER" id="PTHR22984">
    <property type="entry name" value="SERINE/THREONINE-PROTEIN KINASE PIM"/>
    <property type="match status" value="1"/>
</dbReference>
<comment type="catalytic activity">
    <reaction evidence="17">
        <text>L-threonyl-[protein] + ATP = O-phospho-L-threonyl-[protein] + ADP + H(+)</text>
        <dbReference type="Rhea" id="RHEA:46608"/>
        <dbReference type="Rhea" id="RHEA-COMP:11060"/>
        <dbReference type="Rhea" id="RHEA-COMP:11605"/>
        <dbReference type="ChEBI" id="CHEBI:15378"/>
        <dbReference type="ChEBI" id="CHEBI:30013"/>
        <dbReference type="ChEBI" id="CHEBI:30616"/>
        <dbReference type="ChEBI" id="CHEBI:61977"/>
        <dbReference type="ChEBI" id="CHEBI:456216"/>
        <dbReference type="EC" id="2.7.11.1"/>
    </reaction>
</comment>
<dbReference type="eggNOG" id="KOG0583">
    <property type="taxonomic scope" value="Eukaryota"/>
</dbReference>
<evidence type="ECO:0000256" key="15">
    <source>
        <dbReference type="ARBA" id="ARBA00040653"/>
    </source>
</evidence>
<dbReference type="GO" id="GO:0043066">
    <property type="term" value="P:negative regulation of apoptotic process"/>
    <property type="evidence" value="ECO:0007669"/>
    <property type="project" value="InterPro"/>
</dbReference>
<organism evidence="22">
    <name type="scientific">Caenorhabditis remanei</name>
    <name type="common">Caenorhabditis vulgaris</name>
    <dbReference type="NCBI Taxonomy" id="31234"/>
    <lineage>
        <taxon>Eukaryota</taxon>
        <taxon>Metazoa</taxon>
        <taxon>Ecdysozoa</taxon>
        <taxon>Nematoda</taxon>
        <taxon>Chromadorea</taxon>
        <taxon>Rhabditida</taxon>
        <taxon>Rhabditina</taxon>
        <taxon>Rhabditomorpha</taxon>
        <taxon>Rhabditoidea</taxon>
        <taxon>Rhabditidae</taxon>
        <taxon>Peloderinae</taxon>
        <taxon>Caenorhabditis</taxon>
    </lineage>
</organism>
<dbReference type="InterPro" id="IPR017348">
    <property type="entry name" value="PIM1/2/3"/>
</dbReference>
<keyword evidence="12" id="KW-0832">Ubl conjugation</keyword>
<evidence type="ECO:0000256" key="4">
    <source>
        <dbReference type="ARBA" id="ARBA00022527"/>
    </source>
</evidence>
<comment type="subunit">
    <text evidence="16">Interacts with RP9. Interacts with HSP90AA1, this interaction stabilizes PIM1 protein levels. Interacts (ubiquitinated form) with HSP70 and promotes its proteasomal degradation.</text>
</comment>
<dbReference type="RefSeq" id="XP_003115221.2">
    <property type="nucleotide sequence ID" value="XM_003115173.2"/>
</dbReference>
<dbReference type="GO" id="GO:0005524">
    <property type="term" value="F:ATP binding"/>
    <property type="evidence" value="ECO:0007669"/>
    <property type="project" value="UniProtKB-UniRule"/>
</dbReference>
<dbReference type="GeneID" id="9839157"/>
<dbReference type="InterPro" id="IPR011009">
    <property type="entry name" value="Kinase-like_dom_sf"/>
</dbReference>
<dbReference type="GO" id="GO:0006915">
    <property type="term" value="P:apoptotic process"/>
    <property type="evidence" value="ECO:0007669"/>
    <property type="project" value="UniProtKB-KW"/>
</dbReference>
<dbReference type="STRING" id="31234.E3LLB2"/>
<accession>E3LLB2</accession>
<keyword evidence="13" id="KW-0539">Nucleus</keyword>
<dbReference type="PIRSF" id="PIRSF037993">
    <property type="entry name" value="STPK_Pim-1"/>
    <property type="match status" value="1"/>
</dbReference>
<dbReference type="PROSITE" id="PS00107">
    <property type="entry name" value="PROTEIN_KINASE_ATP"/>
    <property type="match status" value="1"/>
</dbReference>
<evidence type="ECO:0000256" key="8">
    <source>
        <dbReference type="ARBA" id="ARBA00022741"/>
    </source>
</evidence>
<evidence type="ECO:0000313" key="22">
    <source>
        <dbReference type="Proteomes" id="UP000008281"/>
    </source>
</evidence>
<keyword evidence="7" id="KW-0053">Apoptosis</keyword>
<dbReference type="HOGENOM" id="CLU_000288_63_0_1"/>
<comment type="similarity">
    <text evidence="19">Belongs to the protein kinase superfamily.</text>
</comment>
<evidence type="ECO:0000256" key="9">
    <source>
        <dbReference type="ARBA" id="ARBA00022777"/>
    </source>
</evidence>
<evidence type="ECO:0000256" key="17">
    <source>
        <dbReference type="ARBA" id="ARBA00047899"/>
    </source>
</evidence>
<evidence type="ECO:0000256" key="14">
    <source>
        <dbReference type="ARBA" id="ARBA00023306"/>
    </source>
</evidence>
<keyword evidence="14" id="KW-0131">Cell cycle</keyword>
<keyword evidence="10 19" id="KW-0067">ATP-binding</keyword>